<comment type="caution">
    <text evidence="1">The sequence shown here is derived from an EMBL/GenBank/DDBJ whole genome shotgun (WGS) entry which is preliminary data.</text>
</comment>
<reference evidence="1" key="1">
    <citation type="submission" date="2023-11" db="EMBL/GenBank/DDBJ databases">
        <authorList>
            <person name="Poullet M."/>
        </authorList>
    </citation>
    <scope>NUCLEOTIDE SEQUENCE</scope>
    <source>
        <strain evidence="1">E1834</strain>
    </source>
</reference>
<accession>A0ACB0YTF4</accession>
<evidence type="ECO:0000313" key="1">
    <source>
        <dbReference type="EMBL" id="CAK5062123.1"/>
    </source>
</evidence>
<proteinExistence type="predicted"/>
<dbReference type="Proteomes" id="UP001497535">
    <property type="component" value="Unassembled WGS sequence"/>
</dbReference>
<dbReference type="EMBL" id="CAVMJV010000018">
    <property type="protein sequence ID" value="CAK5062123.1"/>
    <property type="molecule type" value="Genomic_DNA"/>
</dbReference>
<sequence length="160" mass="18020">MIHPFYWQSILNFLPKLNQILQIKSVFLPNERRSIIIVSNDNVNESGVNHKSDINDNCMEVFNCLILLTFSLLLLPFLSSSSHFFLLLSFHPTLIFSPILLPISPTPHISSFSIFSSSFFLLSSFSHFLIILSSSHPLLILSPFPSSSILPLSTSASSFY</sequence>
<keyword evidence="2" id="KW-1185">Reference proteome</keyword>
<organism evidence="1 2">
    <name type="scientific">Meloidogyne enterolobii</name>
    <name type="common">Root-knot nematode worm</name>
    <name type="synonym">Meloidogyne mayaguensis</name>
    <dbReference type="NCBI Taxonomy" id="390850"/>
    <lineage>
        <taxon>Eukaryota</taxon>
        <taxon>Metazoa</taxon>
        <taxon>Ecdysozoa</taxon>
        <taxon>Nematoda</taxon>
        <taxon>Chromadorea</taxon>
        <taxon>Rhabditida</taxon>
        <taxon>Tylenchina</taxon>
        <taxon>Tylenchomorpha</taxon>
        <taxon>Tylenchoidea</taxon>
        <taxon>Meloidogynidae</taxon>
        <taxon>Meloidogyninae</taxon>
        <taxon>Meloidogyne</taxon>
    </lineage>
</organism>
<name>A0ACB0YTF4_MELEN</name>
<gene>
    <name evidence="1" type="ORF">MENTE1834_LOCUS16416</name>
</gene>
<protein>
    <submittedName>
        <fullName evidence="1">Uncharacterized protein</fullName>
    </submittedName>
</protein>
<evidence type="ECO:0000313" key="2">
    <source>
        <dbReference type="Proteomes" id="UP001497535"/>
    </source>
</evidence>